<name>A0A818LS38_9BILA</name>
<evidence type="ECO:0000313" key="2">
    <source>
        <dbReference type="EMBL" id="CAF3576803.1"/>
    </source>
</evidence>
<gene>
    <name evidence="2" type="ORF">JBS370_LOCUS2602</name>
    <name evidence="1" type="ORF">ZHD862_LOCUS28860</name>
</gene>
<sequence length="302" mass="33875">MTKIFSSESGDWIPPSHSTTFSSILPNFEETPPYRVNHEGVKNYIKNRGSLNIGDWAIEGRTMSTTTTTLPINQELNLSQPKVLGPDALRNYTKSRSSTPNLIDGNFQPSDSQYGLRVKKEGRANYERNHNTEMKALLENYGKLSLPIPPVPNTQGELATNLFYTHQEGQIGPILNSYGRNSATPRPIPHVKGFDAEMNLQKGLGDSQMLQHGIKRPISTPEPHVKGDQAHLNYDMGQGYHVNNIFHQYGKLQQSARAPPKVKHEGIENLRKGQGDTMRKTLSQCPLTNRDIERPQSASYWS</sequence>
<evidence type="ECO:0000313" key="3">
    <source>
        <dbReference type="Proteomes" id="UP000663836"/>
    </source>
</evidence>
<accession>A0A818LS38</accession>
<organism evidence="2 3">
    <name type="scientific">Rotaria sordida</name>
    <dbReference type="NCBI Taxonomy" id="392033"/>
    <lineage>
        <taxon>Eukaryota</taxon>
        <taxon>Metazoa</taxon>
        <taxon>Spiralia</taxon>
        <taxon>Gnathifera</taxon>
        <taxon>Rotifera</taxon>
        <taxon>Eurotatoria</taxon>
        <taxon>Bdelloidea</taxon>
        <taxon>Philodinida</taxon>
        <taxon>Philodinidae</taxon>
        <taxon>Rotaria</taxon>
    </lineage>
</organism>
<proteinExistence type="predicted"/>
<dbReference type="AlphaFoldDB" id="A0A818LS38"/>
<evidence type="ECO:0000313" key="1">
    <source>
        <dbReference type="EMBL" id="CAF1318101.1"/>
    </source>
</evidence>
<comment type="caution">
    <text evidence="2">The sequence shown here is derived from an EMBL/GenBank/DDBJ whole genome shotgun (WGS) entry which is preliminary data.</text>
</comment>
<reference evidence="2" key="1">
    <citation type="submission" date="2021-02" db="EMBL/GenBank/DDBJ databases">
        <authorList>
            <person name="Nowell W R."/>
        </authorList>
    </citation>
    <scope>NUCLEOTIDE SEQUENCE</scope>
</reference>
<dbReference type="Proteomes" id="UP000663864">
    <property type="component" value="Unassembled WGS sequence"/>
</dbReference>
<dbReference type="EMBL" id="CAJOBD010000104">
    <property type="protein sequence ID" value="CAF3576803.1"/>
    <property type="molecule type" value="Genomic_DNA"/>
</dbReference>
<dbReference type="EMBL" id="CAJNOT010002467">
    <property type="protein sequence ID" value="CAF1318101.1"/>
    <property type="molecule type" value="Genomic_DNA"/>
</dbReference>
<dbReference type="Proteomes" id="UP000663836">
    <property type="component" value="Unassembled WGS sequence"/>
</dbReference>
<protein>
    <submittedName>
        <fullName evidence="2">Uncharacterized protein</fullName>
    </submittedName>
</protein>